<gene>
    <name evidence="2" type="ORF">RT41_GL000964</name>
</gene>
<keyword evidence="2" id="KW-0808">Transferase</keyword>
<keyword evidence="3" id="KW-1185">Reference proteome</keyword>
<comment type="caution">
    <text evidence="2">The sequence shown here is derived from an EMBL/GenBank/DDBJ whole genome shotgun (WGS) entry which is preliminary data.</text>
</comment>
<dbReference type="Pfam" id="PF13692">
    <property type="entry name" value="Glyco_trans_1_4"/>
    <property type="match status" value="1"/>
</dbReference>
<sequence>MKILLYLEAEDFLSRSGIGRAMKHQQRALDLMHIDWTKDPNEDYDILHLNTYGPNSWKMLKKAKKAGKKVIFHGHSTKEDFQDSFLLSNFIAPFFKMYLMRFYKAADLIITPTEYSKSLIRSYGINCPIIPISNGIDLAKYSRSEAKEAAFREHFKIKPGEKVVITAALYFKRKGIDDFAKVAEKMPDVRFIWFGYQNLWTIPGWIRRLVKKNHPQNLEFPGYIAGDVFEGAMTEADCFFFPSREETEGIVVLEALASHQKVVVRDIPVYNGWLDDQSASMAKDVNGFVRALRDVLDGRVDKTAEGYKVAQSRSIQHSAEELLAAYQEAYDLKD</sequence>
<dbReference type="PANTHER" id="PTHR45947">
    <property type="entry name" value="SULFOQUINOVOSYL TRANSFERASE SQD2"/>
    <property type="match status" value="1"/>
</dbReference>
<dbReference type="GO" id="GO:0016757">
    <property type="term" value="F:glycosyltransferase activity"/>
    <property type="evidence" value="ECO:0007669"/>
    <property type="project" value="TreeGrafter"/>
</dbReference>
<dbReference type="STRING" id="1291764.GCA_001311235_00951"/>
<reference evidence="2 3" key="1">
    <citation type="submission" date="2014-12" db="EMBL/GenBank/DDBJ databases">
        <title>Draft genome sequences of 10 type strains of Lactococcus.</title>
        <authorList>
            <person name="Sun Z."/>
            <person name="Zhong Z."/>
            <person name="Liu W."/>
            <person name="Zhang W."/>
            <person name="Zhang H."/>
        </authorList>
    </citation>
    <scope>NUCLEOTIDE SEQUENCE [LARGE SCALE GENOMIC DNA]</scope>
    <source>
        <strain evidence="2 3">JCM 16395</strain>
    </source>
</reference>
<organism evidence="2 3">
    <name type="scientific">Lactococcus fujiensis JCM 16395</name>
    <dbReference type="NCBI Taxonomy" id="1291764"/>
    <lineage>
        <taxon>Bacteria</taxon>
        <taxon>Bacillati</taxon>
        <taxon>Bacillota</taxon>
        <taxon>Bacilli</taxon>
        <taxon>Lactobacillales</taxon>
        <taxon>Streptococcaceae</taxon>
        <taxon>Lactococcus</taxon>
    </lineage>
</organism>
<dbReference type="EMBL" id="JXJU01000003">
    <property type="protein sequence ID" value="PCS00582.1"/>
    <property type="molecule type" value="Genomic_DNA"/>
</dbReference>
<evidence type="ECO:0000259" key="1">
    <source>
        <dbReference type="Pfam" id="PF13439"/>
    </source>
</evidence>
<dbReference type="Gene3D" id="3.40.50.2000">
    <property type="entry name" value="Glycogen Phosphorylase B"/>
    <property type="match status" value="2"/>
</dbReference>
<feature type="domain" description="Glycosyltransferase subfamily 4-like N-terminal" evidence="1">
    <location>
        <begin position="41"/>
        <end position="139"/>
    </location>
</feature>
<dbReference type="InterPro" id="IPR028098">
    <property type="entry name" value="Glyco_trans_4-like_N"/>
</dbReference>
<dbReference type="Proteomes" id="UP000218181">
    <property type="component" value="Unassembled WGS sequence"/>
</dbReference>
<dbReference type="Pfam" id="PF13439">
    <property type="entry name" value="Glyco_transf_4"/>
    <property type="match status" value="1"/>
</dbReference>
<evidence type="ECO:0000313" key="3">
    <source>
        <dbReference type="Proteomes" id="UP000218181"/>
    </source>
</evidence>
<name>A0A2A5RMK6_9LACT</name>
<protein>
    <submittedName>
        <fullName evidence="2">Glycosyl transferase family 1</fullName>
    </submittedName>
</protein>
<dbReference type="RefSeq" id="WP_096817346.1">
    <property type="nucleotide sequence ID" value="NZ_JXJU01000003.1"/>
</dbReference>
<dbReference type="OrthoDB" id="9802525at2"/>
<dbReference type="CDD" id="cd03801">
    <property type="entry name" value="GT4_PimA-like"/>
    <property type="match status" value="1"/>
</dbReference>
<dbReference type="InterPro" id="IPR050194">
    <property type="entry name" value="Glycosyltransferase_grp1"/>
</dbReference>
<dbReference type="SUPFAM" id="SSF53756">
    <property type="entry name" value="UDP-Glycosyltransferase/glycogen phosphorylase"/>
    <property type="match status" value="1"/>
</dbReference>
<accession>A0A2A5RMK6</accession>
<evidence type="ECO:0000313" key="2">
    <source>
        <dbReference type="EMBL" id="PCS00582.1"/>
    </source>
</evidence>
<proteinExistence type="predicted"/>
<dbReference type="PANTHER" id="PTHR45947:SF3">
    <property type="entry name" value="SULFOQUINOVOSYL TRANSFERASE SQD2"/>
    <property type="match status" value="1"/>
</dbReference>
<dbReference type="AlphaFoldDB" id="A0A2A5RMK6"/>